<feature type="chain" id="PRO_5020691901" evidence="1">
    <location>
        <begin position="20"/>
        <end position="111"/>
    </location>
</feature>
<dbReference type="Proteomes" id="UP000295097">
    <property type="component" value="Unassembled WGS sequence"/>
</dbReference>
<dbReference type="Pfam" id="PF09956">
    <property type="entry name" value="Phage_cement_2"/>
    <property type="match status" value="1"/>
</dbReference>
<accession>A0A4R3NP73</accession>
<feature type="signal peptide" evidence="1">
    <location>
        <begin position="1"/>
        <end position="19"/>
    </location>
</feature>
<reference evidence="2 3" key="1">
    <citation type="submission" date="2019-03" db="EMBL/GenBank/DDBJ databases">
        <title>Freshwater and sediment microbial communities from various areas in North America, analyzing microbe dynamics in response to fracking.</title>
        <authorList>
            <person name="Lamendella R."/>
        </authorList>
    </citation>
    <scope>NUCLEOTIDE SEQUENCE [LARGE SCALE GENOMIC DNA]</scope>
    <source>
        <strain evidence="2 3">175.2</strain>
    </source>
</reference>
<dbReference type="OrthoDB" id="7867677at2"/>
<protein>
    <submittedName>
        <fullName evidence="2">Uncharacterized protein DUF2190</fullName>
    </submittedName>
</protein>
<dbReference type="EMBL" id="SMAR01000018">
    <property type="protein sequence ID" value="TCT37434.1"/>
    <property type="molecule type" value="Genomic_DNA"/>
</dbReference>
<name>A0A4R3NP73_9HYPH</name>
<dbReference type="InterPro" id="IPR011231">
    <property type="entry name" value="Phage_VT1-Sakai_H0018"/>
</dbReference>
<keyword evidence="3" id="KW-1185">Reference proteome</keyword>
<dbReference type="RefSeq" id="WP_132311955.1">
    <property type="nucleotide sequence ID" value="NZ_SMAR01000018.1"/>
</dbReference>
<evidence type="ECO:0000256" key="1">
    <source>
        <dbReference type="SAM" id="SignalP"/>
    </source>
</evidence>
<evidence type="ECO:0000313" key="2">
    <source>
        <dbReference type="EMBL" id="TCT37434.1"/>
    </source>
</evidence>
<proteinExistence type="predicted"/>
<organism evidence="2 3">
    <name type="scientific">Martelella mediterranea</name>
    <dbReference type="NCBI Taxonomy" id="293089"/>
    <lineage>
        <taxon>Bacteria</taxon>
        <taxon>Pseudomonadati</taxon>
        <taxon>Pseudomonadota</taxon>
        <taxon>Alphaproteobacteria</taxon>
        <taxon>Hyphomicrobiales</taxon>
        <taxon>Aurantimonadaceae</taxon>
        <taxon>Martelella</taxon>
    </lineage>
</organism>
<gene>
    <name evidence="2" type="ORF">EDC90_101811</name>
</gene>
<dbReference type="AlphaFoldDB" id="A0A4R3NP73"/>
<evidence type="ECO:0000313" key="3">
    <source>
        <dbReference type="Proteomes" id="UP000295097"/>
    </source>
</evidence>
<sequence length="111" mass="11127">MRQFHAVLSLTITATTALAASDLIGFDDGKITADDAPVKGVAQVPATIGLDVAATAIGLERVKAFGAIEAGDGLVSAAAGGVQAADETSVNVFSTALTDAADGEWVEILIR</sequence>
<comment type="caution">
    <text evidence="2">The sequence shown here is derived from an EMBL/GenBank/DDBJ whole genome shotgun (WGS) entry which is preliminary data.</text>
</comment>
<keyword evidence="1" id="KW-0732">Signal</keyword>